<keyword evidence="2" id="KW-1185">Reference proteome</keyword>
<evidence type="ECO:0000313" key="2">
    <source>
        <dbReference type="Proteomes" id="UP000638981"/>
    </source>
</evidence>
<accession>A0A918TG19</accession>
<dbReference type="EMBL" id="BMYJ01000001">
    <property type="protein sequence ID" value="GHC46053.1"/>
    <property type="molecule type" value="Genomic_DNA"/>
</dbReference>
<name>A0A918TG19_9RHOB</name>
<protein>
    <submittedName>
        <fullName evidence="1">Uncharacterized protein</fullName>
    </submittedName>
</protein>
<gene>
    <name evidence="1" type="ORF">GCM10007315_04590</name>
</gene>
<reference evidence="1" key="1">
    <citation type="journal article" date="2014" name="Int. J. Syst. Evol. Microbiol.">
        <title>Complete genome sequence of Corynebacterium casei LMG S-19264T (=DSM 44701T), isolated from a smear-ripened cheese.</title>
        <authorList>
            <consortium name="US DOE Joint Genome Institute (JGI-PGF)"/>
            <person name="Walter F."/>
            <person name="Albersmeier A."/>
            <person name="Kalinowski J."/>
            <person name="Ruckert C."/>
        </authorList>
    </citation>
    <scope>NUCLEOTIDE SEQUENCE</scope>
    <source>
        <strain evidence="1">KCTC 23310</strain>
    </source>
</reference>
<reference evidence="1" key="2">
    <citation type="submission" date="2020-09" db="EMBL/GenBank/DDBJ databases">
        <authorList>
            <person name="Sun Q."/>
            <person name="Kim S."/>
        </authorList>
    </citation>
    <scope>NUCLEOTIDE SEQUENCE</scope>
    <source>
        <strain evidence="1">KCTC 23310</strain>
    </source>
</reference>
<dbReference type="Proteomes" id="UP000638981">
    <property type="component" value="Unassembled WGS sequence"/>
</dbReference>
<dbReference type="AlphaFoldDB" id="A0A918TG19"/>
<evidence type="ECO:0000313" key="1">
    <source>
        <dbReference type="EMBL" id="GHC46053.1"/>
    </source>
</evidence>
<proteinExistence type="predicted"/>
<sequence length="51" mass="5737">MLGWPGHLRTRSLVMKKWMVVLMLLAGCQAEKGYQDMGLVECDESGVCVEH</sequence>
<comment type="caution">
    <text evidence="1">The sequence shown here is derived from an EMBL/GenBank/DDBJ whole genome shotgun (WGS) entry which is preliminary data.</text>
</comment>
<organism evidence="1 2">
    <name type="scientific">Neogemmobacter tilapiae</name>
    <dbReference type="NCBI Taxonomy" id="875041"/>
    <lineage>
        <taxon>Bacteria</taxon>
        <taxon>Pseudomonadati</taxon>
        <taxon>Pseudomonadota</taxon>
        <taxon>Alphaproteobacteria</taxon>
        <taxon>Rhodobacterales</taxon>
        <taxon>Paracoccaceae</taxon>
        <taxon>Neogemmobacter</taxon>
    </lineage>
</organism>